<sequence length="296" mass="33919">MTEWYKKYMGKLYSYKQLPVWDAQTIPAAFQEKHNTQKGVWAKLTVLKGEIHFAFLTPAGETISTHTFSPEKQPPFIEPQCWHKIVSFSDDVQCQLVFYCEAQEYYTRKYGLTATHSEVLEAAQTIKPGQVLDLGCGSGRNALYLNLLGFDVTAYDHNESSIARLNQIMEAEQLQHLQARVYDINQAAIEQNYDWIISTVVLMFLQAQQIPSILKNMQEHTKPGGYNLIVSAMDTPDYPCTVPFSFTLKPGELQSYYADWDLIKYNENPGELHRTDEQGNRIKLRFATLLARKQSA</sequence>
<evidence type="ECO:0000259" key="2">
    <source>
        <dbReference type="Pfam" id="PF09313"/>
    </source>
</evidence>
<proteinExistence type="predicted"/>
<dbReference type="EMBL" id="PQSP01000013">
    <property type="protein sequence ID" value="RUS65388.1"/>
    <property type="molecule type" value="Genomic_DNA"/>
</dbReference>
<dbReference type="Gene3D" id="3.40.50.150">
    <property type="entry name" value="Vaccinia Virus protein VP39"/>
    <property type="match status" value="1"/>
</dbReference>
<dbReference type="Pfam" id="PF09313">
    <property type="entry name" value="TehB-like"/>
    <property type="match status" value="1"/>
</dbReference>
<evidence type="ECO:0000313" key="3">
    <source>
        <dbReference type="EMBL" id="RUS65388.1"/>
    </source>
</evidence>
<dbReference type="InterPro" id="IPR029063">
    <property type="entry name" value="SAM-dependent_MTases_sf"/>
</dbReference>
<dbReference type="NCBIfam" id="TIGR00477">
    <property type="entry name" value="tehB"/>
    <property type="match status" value="1"/>
</dbReference>
<dbReference type="PIRSF" id="PIRSF005215">
    <property type="entry name" value="TehB"/>
    <property type="match status" value="1"/>
</dbReference>
<keyword evidence="4" id="KW-1185">Reference proteome</keyword>
<dbReference type="InterPro" id="IPR015985">
    <property type="entry name" value="TehB-like_dom"/>
</dbReference>
<dbReference type="GO" id="GO:0005737">
    <property type="term" value="C:cytoplasm"/>
    <property type="evidence" value="ECO:0007669"/>
    <property type="project" value="InterPro"/>
</dbReference>
<evidence type="ECO:0000259" key="1">
    <source>
        <dbReference type="Pfam" id="PF03848"/>
    </source>
</evidence>
<evidence type="ECO:0000313" key="4">
    <source>
        <dbReference type="Proteomes" id="UP000286947"/>
    </source>
</evidence>
<dbReference type="Gene3D" id="2.60.120.10">
    <property type="entry name" value="Jelly Rolls"/>
    <property type="match status" value="1"/>
</dbReference>
<dbReference type="SUPFAM" id="SSF51197">
    <property type="entry name" value="Clavaminate synthase-like"/>
    <property type="match status" value="1"/>
</dbReference>
<dbReference type="EC" id="2.1.1.-" evidence="3"/>
<dbReference type="GO" id="GO:0032259">
    <property type="term" value="P:methylation"/>
    <property type="evidence" value="ECO:0007669"/>
    <property type="project" value="UniProtKB-KW"/>
</dbReference>
<dbReference type="Pfam" id="PF03848">
    <property type="entry name" value="TehB"/>
    <property type="match status" value="1"/>
</dbReference>
<accession>A0A433S9H2</accession>
<dbReference type="NCBIfam" id="NF008405">
    <property type="entry name" value="PRK11207.1"/>
    <property type="match status" value="1"/>
</dbReference>
<organism evidence="3 4">
    <name type="scientific">Saezia sanguinis</name>
    <dbReference type="NCBI Taxonomy" id="1965230"/>
    <lineage>
        <taxon>Bacteria</taxon>
        <taxon>Pseudomonadati</taxon>
        <taxon>Pseudomonadota</taxon>
        <taxon>Betaproteobacteria</taxon>
        <taxon>Burkholderiales</taxon>
        <taxon>Saeziaceae</taxon>
        <taxon>Saezia</taxon>
    </lineage>
</organism>
<dbReference type="CDD" id="cd02440">
    <property type="entry name" value="AdoMet_MTases"/>
    <property type="match status" value="1"/>
</dbReference>
<feature type="domain" description="TehB/YeaR-like" evidence="2">
    <location>
        <begin position="16"/>
        <end position="96"/>
    </location>
</feature>
<protein>
    <submittedName>
        <fullName evidence="3">Putative S-adenosyl-L-methionine-dependent methyltransferase TehB</fullName>
        <ecNumber evidence="3">2.1.1.-</ecNumber>
    </submittedName>
</protein>
<dbReference type="InterPro" id="IPR004537">
    <property type="entry name" value="Tellurite-R_MeTrfase_TehB"/>
</dbReference>
<keyword evidence="3" id="KW-0489">Methyltransferase</keyword>
<dbReference type="NCBIfam" id="NF008992">
    <property type="entry name" value="PRK12335.1"/>
    <property type="match status" value="1"/>
</dbReference>
<name>A0A433S9H2_9BURK</name>
<feature type="domain" description="Tellurite resistance methyltransferase TehB-like" evidence="1">
    <location>
        <begin position="98"/>
        <end position="290"/>
    </location>
</feature>
<dbReference type="Proteomes" id="UP000286947">
    <property type="component" value="Unassembled WGS sequence"/>
</dbReference>
<comment type="caution">
    <text evidence="3">The sequence shown here is derived from an EMBL/GenBank/DDBJ whole genome shotgun (WGS) entry which is preliminary data.</text>
</comment>
<dbReference type="GO" id="GO:0046690">
    <property type="term" value="P:response to tellurium ion"/>
    <property type="evidence" value="ECO:0007669"/>
    <property type="project" value="InterPro"/>
</dbReference>
<gene>
    <name evidence="3" type="primary">tehB</name>
    <name evidence="3" type="ORF">CUZ56_02969</name>
</gene>
<dbReference type="InterPro" id="IPR015392">
    <property type="entry name" value="TehB/YeaR-like_dom"/>
</dbReference>
<keyword evidence="3" id="KW-0808">Transferase</keyword>
<dbReference type="PANTHER" id="PTHR43861">
    <property type="entry name" value="TRANS-ACONITATE 2-METHYLTRANSFERASE-RELATED"/>
    <property type="match status" value="1"/>
</dbReference>
<reference evidence="3 4" key="1">
    <citation type="submission" date="2018-01" db="EMBL/GenBank/DDBJ databases">
        <title>Saezia sanguinis gen. nov., sp. nov., in the order Burkholderiales isolated from human blood.</title>
        <authorList>
            <person name="Medina-Pascual M.J."/>
            <person name="Valdezate S."/>
            <person name="Monzon S."/>
            <person name="Cuesta I."/>
            <person name="Carrasco G."/>
            <person name="Villalon P."/>
            <person name="Saez-Nieto J.A."/>
        </authorList>
    </citation>
    <scope>NUCLEOTIDE SEQUENCE [LARGE SCALE GENOMIC DNA]</scope>
    <source>
        <strain evidence="3 4">CNM695-12</strain>
    </source>
</reference>
<dbReference type="GO" id="GO:0008757">
    <property type="term" value="F:S-adenosylmethionine-dependent methyltransferase activity"/>
    <property type="evidence" value="ECO:0007669"/>
    <property type="project" value="InterPro"/>
</dbReference>
<dbReference type="InterPro" id="IPR014431">
    <property type="entry name" value="Tellurite-R_TehB-2"/>
</dbReference>
<dbReference type="InterPro" id="IPR014710">
    <property type="entry name" value="RmlC-like_jellyroll"/>
</dbReference>
<dbReference type="AlphaFoldDB" id="A0A433S9H2"/>
<dbReference type="SUPFAM" id="SSF53335">
    <property type="entry name" value="S-adenosyl-L-methionine-dependent methyltransferases"/>
    <property type="match status" value="1"/>
</dbReference>